<dbReference type="AlphaFoldDB" id="A0A1G6ZLB2"/>
<dbReference type="OrthoDB" id="7250938at2"/>
<accession>A0A1G6ZLB2</accession>
<dbReference type="PRINTS" id="PR00313">
    <property type="entry name" value="CABNDNGRPT"/>
</dbReference>
<evidence type="ECO:0000313" key="4">
    <source>
        <dbReference type="Proteomes" id="UP000198925"/>
    </source>
</evidence>
<protein>
    <submittedName>
        <fullName evidence="3">Type I secretion C-terminal target domain (VC_A0849 subclass)</fullName>
    </submittedName>
</protein>
<dbReference type="PROSITE" id="PS00330">
    <property type="entry name" value="HEMOLYSIN_CALCIUM"/>
    <property type="match status" value="2"/>
</dbReference>
<dbReference type="Gene3D" id="2.150.10.10">
    <property type="entry name" value="Serralysin-like metalloprotease, C-terminal"/>
    <property type="match status" value="3"/>
</dbReference>
<dbReference type="SUPFAM" id="SSF51120">
    <property type="entry name" value="beta-Roll"/>
    <property type="match status" value="2"/>
</dbReference>
<dbReference type="PANTHER" id="PTHR38340:SF1">
    <property type="entry name" value="S-LAYER PROTEIN"/>
    <property type="match status" value="1"/>
</dbReference>
<dbReference type="RefSeq" id="WP_090564948.1">
    <property type="nucleotide sequence ID" value="NZ_FMXZ01000007.1"/>
</dbReference>
<keyword evidence="4" id="KW-1185">Reference proteome</keyword>
<dbReference type="Proteomes" id="UP000198925">
    <property type="component" value="Unassembled WGS sequence"/>
</dbReference>
<sequence>MPQSAPIVGTAGRDRLYGSSRAETLDGLAGNDTIFAGGGHDVILGNGPEGGFGNPLAGPGNNLIFAGSGNDTIYAGYQSDTVHGGLGNDSIDGSGVFASSGAGAGVSAALDLGDLLDGGAGRDWIDGEGGADTLLGGTGNDTLHGNLGRDLLSGGSGHDLFQFYFRTGFGVFDSDTGTDAATRDVIRDFQQGQDKIDLHAYAGQTDGANAPVFLGTGAITAANALQVRYETEGNHTVVEFYVPFAYAPQPTVYEIELAGHVALQAGDFIL</sequence>
<gene>
    <name evidence="3" type="ORF">SAMN04487779_10172</name>
</gene>
<name>A0A1G6ZLB2_9PROT</name>
<comment type="subcellular location">
    <subcellularLocation>
        <location evidence="1">Secreted</location>
    </subcellularLocation>
</comment>
<dbReference type="InterPro" id="IPR001343">
    <property type="entry name" value="Hemolysn_Ca-bd"/>
</dbReference>
<dbReference type="InterPro" id="IPR011049">
    <property type="entry name" value="Serralysin-like_metalloprot_C"/>
</dbReference>
<reference evidence="3 4" key="1">
    <citation type="submission" date="2016-10" db="EMBL/GenBank/DDBJ databases">
        <authorList>
            <person name="de Groot N.N."/>
        </authorList>
    </citation>
    <scope>NUCLEOTIDE SEQUENCE [LARGE SCALE GENOMIC DNA]</scope>
    <source>
        <strain evidence="3 4">CPCC 100156</strain>
    </source>
</reference>
<dbReference type="GO" id="GO:0005509">
    <property type="term" value="F:calcium ion binding"/>
    <property type="evidence" value="ECO:0007669"/>
    <property type="project" value="InterPro"/>
</dbReference>
<dbReference type="InterPro" id="IPR018511">
    <property type="entry name" value="Hemolysin-typ_Ca-bd_CS"/>
</dbReference>
<dbReference type="PANTHER" id="PTHR38340">
    <property type="entry name" value="S-LAYER PROTEIN"/>
    <property type="match status" value="1"/>
</dbReference>
<dbReference type="STRING" id="938405.SAMN02927895_03002"/>
<keyword evidence="2" id="KW-0964">Secreted</keyword>
<dbReference type="GO" id="GO:0005615">
    <property type="term" value="C:extracellular space"/>
    <property type="evidence" value="ECO:0007669"/>
    <property type="project" value="InterPro"/>
</dbReference>
<proteinExistence type="predicted"/>
<dbReference type="Pfam" id="PF00353">
    <property type="entry name" value="HemolysinCabind"/>
    <property type="match status" value="3"/>
</dbReference>
<evidence type="ECO:0000256" key="2">
    <source>
        <dbReference type="ARBA" id="ARBA00022525"/>
    </source>
</evidence>
<organism evidence="3 4">
    <name type="scientific">Belnapia rosea</name>
    <dbReference type="NCBI Taxonomy" id="938405"/>
    <lineage>
        <taxon>Bacteria</taxon>
        <taxon>Pseudomonadati</taxon>
        <taxon>Pseudomonadota</taxon>
        <taxon>Alphaproteobacteria</taxon>
        <taxon>Acetobacterales</taxon>
        <taxon>Roseomonadaceae</taxon>
        <taxon>Belnapia</taxon>
    </lineage>
</organism>
<evidence type="ECO:0000256" key="1">
    <source>
        <dbReference type="ARBA" id="ARBA00004613"/>
    </source>
</evidence>
<dbReference type="EMBL" id="FMZX01000017">
    <property type="protein sequence ID" value="SDE03310.1"/>
    <property type="molecule type" value="Genomic_DNA"/>
</dbReference>
<evidence type="ECO:0000313" key="3">
    <source>
        <dbReference type="EMBL" id="SDE03310.1"/>
    </source>
</evidence>
<dbReference type="InterPro" id="IPR050557">
    <property type="entry name" value="RTX_toxin/Mannuronan_C5-epim"/>
</dbReference>